<sequence length="113" mass="12688">MFPQLKLIVLLSLVVIHLLHVLAKKWCVSAASAPDTQLQLQANIDWACSIGKVDYVKINLGGDCYEPNTPTSHASFVMNDYYQNHGNTEETCDFNHTGQIIGADPSYRRCRYT</sequence>
<dbReference type="Pfam" id="PF07983">
    <property type="entry name" value="X8"/>
    <property type="match status" value="1"/>
</dbReference>
<evidence type="ECO:0000256" key="5">
    <source>
        <dbReference type="SAM" id="SignalP"/>
    </source>
</evidence>
<dbReference type="Proteomes" id="UP000008694">
    <property type="component" value="Unassembled WGS sequence"/>
</dbReference>
<dbReference type="PANTHER" id="PTHR31044">
    <property type="entry name" value="BETA-1,3 GLUCANASE"/>
    <property type="match status" value="1"/>
</dbReference>
<dbReference type="STRING" id="81972.D7KUE2"/>
<feature type="signal peptide" evidence="5">
    <location>
        <begin position="1"/>
        <end position="23"/>
    </location>
</feature>
<dbReference type="KEGG" id="aly:9324611"/>
<dbReference type="SMART" id="SM00768">
    <property type="entry name" value="X8"/>
    <property type="match status" value="1"/>
</dbReference>
<dbReference type="InterPro" id="IPR012946">
    <property type="entry name" value="X8"/>
</dbReference>
<keyword evidence="4" id="KW-0449">Lipoprotein</keyword>
<dbReference type="PANTHER" id="PTHR31044:SF141">
    <property type="entry name" value="CARBOHYDRATE-BINDING X8 DOMAIN SUPERFAMILY PROTEIN"/>
    <property type="match status" value="1"/>
</dbReference>
<dbReference type="HOGENOM" id="CLU_031666_5_1_1"/>
<keyword evidence="3 5" id="KW-0732">Signal</keyword>
<evidence type="ECO:0000256" key="1">
    <source>
        <dbReference type="ARBA" id="ARBA00004609"/>
    </source>
</evidence>
<evidence type="ECO:0000256" key="4">
    <source>
        <dbReference type="ARBA" id="ARBA00023288"/>
    </source>
</evidence>
<feature type="domain" description="X8" evidence="6">
    <location>
        <begin position="25"/>
        <end position="112"/>
    </location>
</feature>
<dbReference type="InterPro" id="IPR044788">
    <property type="entry name" value="X8_dom_prot"/>
</dbReference>
<gene>
    <name evidence="7" type="ORF">ARALYDRAFT_894381</name>
</gene>
<dbReference type="GO" id="GO:0098552">
    <property type="term" value="C:side of membrane"/>
    <property type="evidence" value="ECO:0007669"/>
    <property type="project" value="UniProtKB-KW"/>
</dbReference>
<feature type="chain" id="PRO_5003101517" description="X8 domain-containing protein" evidence="5">
    <location>
        <begin position="24"/>
        <end position="113"/>
    </location>
</feature>
<organism evidence="8">
    <name type="scientific">Arabidopsis lyrata subsp. lyrata</name>
    <name type="common">Lyre-leaved rock-cress</name>
    <dbReference type="NCBI Taxonomy" id="81972"/>
    <lineage>
        <taxon>Eukaryota</taxon>
        <taxon>Viridiplantae</taxon>
        <taxon>Streptophyta</taxon>
        <taxon>Embryophyta</taxon>
        <taxon>Tracheophyta</taxon>
        <taxon>Spermatophyta</taxon>
        <taxon>Magnoliopsida</taxon>
        <taxon>eudicotyledons</taxon>
        <taxon>Gunneridae</taxon>
        <taxon>Pentapetalae</taxon>
        <taxon>rosids</taxon>
        <taxon>malvids</taxon>
        <taxon>Brassicales</taxon>
        <taxon>Brassicaceae</taxon>
        <taxon>Camelineae</taxon>
        <taxon>Arabidopsis</taxon>
    </lineage>
</organism>
<evidence type="ECO:0000256" key="2">
    <source>
        <dbReference type="ARBA" id="ARBA00022622"/>
    </source>
</evidence>
<keyword evidence="2" id="KW-0472">Membrane</keyword>
<comment type="subcellular location">
    <subcellularLocation>
        <location evidence="1">Cell membrane</location>
        <topology evidence="1">Lipid-anchor</topology>
        <topology evidence="1">GPI-anchor</topology>
    </subcellularLocation>
</comment>
<evidence type="ECO:0000313" key="7">
    <source>
        <dbReference type="EMBL" id="EFH63336.1"/>
    </source>
</evidence>
<dbReference type="Gene3D" id="1.20.58.1040">
    <property type="match status" value="1"/>
</dbReference>
<evidence type="ECO:0000256" key="3">
    <source>
        <dbReference type="ARBA" id="ARBA00022729"/>
    </source>
</evidence>
<evidence type="ECO:0000259" key="6">
    <source>
        <dbReference type="SMART" id="SM00768"/>
    </source>
</evidence>
<reference evidence="8" key="1">
    <citation type="journal article" date="2011" name="Nat. Genet.">
        <title>The Arabidopsis lyrata genome sequence and the basis of rapid genome size change.</title>
        <authorList>
            <person name="Hu T.T."/>
            <person name="Pattyn P."/>
            <person name="Bakker E.G."/>
            <person name="Cao J."/>
            <person name="Cheng J.-F."/>
            <person name="Clark R.M."/>
            <person name="Fahlgren N."/>
            <person name="Fawcett J.A."/>
            <person name="Grimwood J."/>
            <person name="Gundlach H."/>
            <person name="Haberer G."/>
            <person name="Hollister J.D."/>
            <person name="Ossowski S."/>
            <person name="Ottilar R.P."/>
            <person name="Salamov A.A."/>
            <person name="Schneeberger K."/>
            <person name="Spannagl M."/>
            <person name="Wang X."/>
            <person name="Yang L."/>
            <person name="Nasrallah M.E."/>
            <person name="Bergelson J."/>
            <person name="Carrington J.C."/>
            <person name="Gaut B.S."/>
            <person name="Schmutz J."/>
            <person name="Mayer K.F.X."/>
            <person name="Van de Peer Y."/>
            <person name="Grigoriev I.V."/>
            <person name="Nordborg M."/>
            <person name="Weigel D."/>
            <person name="Guo Y.-L."/>
        </authorList>
    </citation>
    <scope>NUCLEOTIDE SEQUENCE [LARGE SCALE GENOMIC DNA]</scope>
    <source>
        <strain evidence="8">cv. MN47</strain>
    </source>
</reference>
<dbReference type="OrthoDB" id="1928574at2759"/>
<dbReference type="EMBL" id="GL348714">
    <property type="protein sequence ID" value="EFH63336.1"/>
    <property type="molecule type" value="Genomic_DNA"/>
</dbReference>
<keyword evidence="8" id="KW-1185">Reference proteome</keyword>
<evidence type="ECO:0000313" key="8">
    <source>
        <dbReference type="Proteomes" id="UP000008694"/>
    </source>
</evidence>
<keyword evidence="2" id="KW-0325">Glycoprotein</keyword>
<dbReference type="Gramene" id="scaffold_201455.1">
    <property type="protein sequence ID" value="scaffold_201455.1"/>
    <property type="gene ID" value="scaffold_201455.1"/>
</dbReference>
<name>D7KUE2_ARALL</name>
<accession>D7KUE2</accession>
<proteinExistence type="predicted"/>
<dbReference type="AlphaFoldDB" id="D7KUE2"/>
<dbReference type="GO" id="GO:0009506">
    <property type="term" value="C:plasmodesma"/>
    <property type="evidence" value="ECO:0007669"/>
    <property type="project" value="UniProtKB-ARBA"/>
</dbReference>
<protein>
    <recommendedName>
        <fullName evidence="6">X8 domain-containing protein</fullName>
    </recommendedName>
</protein>
<dbReference type="GO" id="GO:0005886">
    <property type="term" value="C:plasma membrane"/>
    <property type="evidence" value="ECO:0007669"/>
    <property type="project" value="UniProtKB-SubCell"/>
</dbReference>
<keyword evidence="2" id="KW-0336">GPI-anchor</keyword>